<dbReference type="EMBL" id="JBBJUP010000007">
    <property type="protein sequence ID" value="MEJ8279407.1"/>
    <property type="molecule type" value="Genomic_DNA"/>
</dbReference>
<feature type="domain" description="AMP-dependent synthetase/ligase" evidence="3">
    <location>
        <begin position="10"/>
        <end position="405"/>
    </location>
</feature>
<dbReference type="InterPro" id="IPR042099">
    <property type="entry name" value="ANL_N_sf"/>
</dbReference>
<organism evidence="4 5">
    <name type="scientific">Pseudonocardia spirodelae</name>
    <dbReference type="NCBI Taxonomy" id="3133431"/>
    <lineage>
        <taxon>Bacteria</taxon>
        <taxon>Bacillati</taxon>
        <taxon>Actinomycetota</taxon>
        <taxon>Actinomycetes</taxon>
        <taxon>Pseudonocardiales</taxon>
        <taxon>Pseudonocardiaceae</taxon>
        <taxon>Pseudonocardia</taxon>
    </lineage>
</organism>
<dbReference type="RefSeq" id="WP_340288964.1">
    <property type="nucleotide sequence ID" value="NZ_JBBJUP010000007.1"/>
</dbReference>
<dbReference type="InterPro" id="IPR020845">
    <property type="entry name" value="AMP-binding_CS"/>
</dbReference>
<dbReference type="CDD" id="cd05907">
    <property type="entry name" value="VL_LC_FACS_like"/>
    <property type="match status" value="1"/>
</dbReference>
<comment type="caution">
    <text evidence="4">The sequence shown here is derived from an EMBL/GenBank/DDBJ whole genome shotgun (WGS) entry which is preliminary data.</text>
</comment>
<evidence type="ECO:0000313" key="4">
    <source>
        <dbReference type="EMBL" id="MEJ8279407.1"/>
    </source>
</evidence>
<evidence type="ECO:0000259" key="3">
    <source>
        <dbReference type="Pfam" id="PF00501"/>
    </source>
</evidence>
<dbReference type="PROSITE" id="PS00455">
    <property type="entry name" value="AMP_BINDING"/>
    <property type="match status" value="1"/>
</dbReference>
<evidence type="ECO:0000313" key="5">
    <source>
        <dbReference type="Proteomes" id="UP001364211"/>
    </source>
</evidence>
<gene>
    <name evidence="4" type="ORF">WJX68_10735</name>
</gene>
<dbReference type="InterPro" id="IPR000873">
    <property type="entry name" value="AMP-dep_synth/lig_dom"/>
</dbReference>
<dbReference type="PANTHER" id="PTHR43272">
    <property type="entry name" value="LONG-CHAIN-FATTY-ACID--COA LIGASE"/>
    <property type="match status" value="1"/>
</dbReference>
<evidence type="ECO:0000256" key="2">
    <source>
        <dbReference type="ARBA" id="ARBA00022840"/>
    </source>
</evidence>
<accession>A0ABU8T6Q3</accession>
<name>A0ABU8T6Q3_9PSEU</name>
<protein>
    <submittedName>
        <fullName evidence="4">Long-chain fatty acid--CoA ligase</fullName>
    </submittedName>
</protein>
<dbReference type="PANTHER" id="PTHR43272:SF33">
    <property type="entry name" value="AMP-BINDING DOMAIN-CONTAINING PROTEIN-RELATED"/>
    <property type="match status" value="1"/>
</dbReference>
<dbReference type="SUPFAM" id="SSF56801">
    <property type="entry name" value="Acetyl-CoA synthetase-like"/>
    <property type="match status" value="1"/>
</dbReference>
<keyword evidence="4" id="KW-0436">Ligase</keyword>
<reference evidence="4 5" key="1">
    <citation type="submission" date="2024-03" db="EMBL/GenBank/DDBJ databases">
        <title>Draft genome sequence of Pseudonocardia sp. DW16-2.</title>
        <authorList>
            <person name="Duangmal K."/>
        </authorList>
    </citation>
    <scope>NUCLEOTIDE SEQUENCE [LARGE SCALE GENOMIC DNA]</scope>
    <source>
        <strain evidence="4 5">DW16-2</strain>
    </source>
</reference>
<keyword evidence="2" id="KW-0067">ATP-binding</keyword>
<dbReference type="Gene3D" id="3.40.50.12780">
    <property type="entry name" value="N-terminal domain of ligase-like"/>
    <property type="match status" value="1"/>
</dbReference>
<evidence type="ECO:0000256" key="1">
    <source>
        <dbReference type="ARBA" id="ARBA00022741"/>
    </source>
</evidence>
<keyword evidence="5" id="KW-1185">Reference proteome</keyword>
<dbReference type="Proteomes" id="UP001364211">
    <property type="component" value="Unassembled WGS sequence"/>
</dbReference>
<proteinExistence type="predicted"/>
<dbReference type="Pfam" id="PF00501">
    <property type="entry name" value="AMP-binding"/>
    <property type="match status" value="1"/>
</dbReference>
<sequence>MTGTLVDALRDTVAAHGDAVALRTRDDAIRWTWSEYDALARRAAGGLAALGVGHGDTVALLLENRPEFHVADLGAVLLGAATVSIYNTSSPEQVDHILGDSGASVLVTQQSLAAGAELAASRHGCRTVVLDGPGPDGALGWAELLAAEPVAAPATVTPDDLLTIIYTSGTTGPPKGVELTHRNLMSANRTIGTTFGLRAGDRVVCWLPLAHIAERDASYYMAVLFGLEVTTCADPRQIGAALREVRPQSFFAVPRIWEKLKAGAEAAVAGREPAERVAVQTAIADATEAARLAQAGEPVPGDLAGRVESAQPVLASLRAALGLDAVRSANIGAAPSPPELTLFFLALGVPLGEIYGMSENCAACTCNPSDAIRVGTAGPPLPGTELRLADDGEVLMRSEAVMRGYRNRPEETAAVLTADGFLRTGDIGVITDGYLRIVDRKKELIINAAGKNIAPSAVESAITARSPLIGQLCVIGDARPYNVALVALDPEVAAGRAADDPTVLDEVARAVREGNARLSRVETVRRYAIVPDPWVPGGDELTPTMKLKRRPITEKFADTVESLYDGGGIDAG</sequence>
<dbReference type="GO" id="GO:0016874">
    <property type="term" value="F:ligase activity"/>
    <property type="evidence" value="ECO:0007669"/>
    <property type="project" value="UniProtKB-KW"/>
</dbReference>
<dbReference type="Pfam" id="PF23562">
    <property type="entry name" value="AMP-binding_C_3"/>
    <property type="match status" value="1"/>
</dbReference>
<keyword evidence="1" id="KW-0547">Nucleotide-binding</keyword>